<comment type="caution">
    <text evidence="2">The sequence shown here is derived from an EMBL/GenBank/DDBJ whole genome shotgun (WGS) entry which is preliminary data.</text>
</comment>
<gene>
    <name evidence="2" type="ORF">L596_030403</name>
</gene>
<feature type="compositionally biased region" description="Basic and acidic residues" evidence="1">
    <location>
        <begin position="108"/>
        <end position="127"/>
    </location>
</feature>
<evidence type="ECO:0000313" key="2">
    <source>
        <dbReference type="EMBL" id="TKR57743.1"/>
    </source>
</evidence>
<feature type="compositionally biased region" description="Basic and acidic residues" evidence="1">
    <location>
        <begin position="83"/>
        <end position="96"/>
    </location>
</feature>
<evidence type="ECO:0000256" key="1">
    <source>
        <dbReference type="SAM" id="MobiDB-lite"/>
    </source>
</evidence>
<dbReference type="EMBL" id="AZBU02000014">
    <property type="protein sequence ID" value="TKR57743.1"/>
    <property type="molecule type" value="Genomic_DNA"/>
</dbReference>
<proteinExistence type="predicted"/>
<reference evidence="2 3" key="2">
    <citation type="journal article" date="2019" name="G3 (Bethesda)">
        <title>Hybrid Assembly of the Genome of the Entomopathogenic Nematode Steinernema carpocapsae Identifies the X-Chromosome.</title>
        <authorList>
            <person name="Serra L."/>
            <person name="Macchietto M."/>
            <person name="Macias-Munoz A."/>
            <person name="McGill C.J."/>
            <person name="Rodriguez I.M."/>
            <person name="Rodriguez B."/>
            <person name="Murad R."/>
            <person name="Mortazavi A."/>
        </authorList>
    </citation>
    <scope>NUCLEOTIDE SEQUENCE [LARGE SCALE GENOMIC DNA]</scope>
    <source>
        <strain evidence="2 3">ALL</strain>
    </source>
</reference>
<dbReference type="AlphaFoldDB" id="A0A4U5LPB0"/>
<organism evidence="2 3">
    <name type="scientific">Steinernema carpocapsae</name>
    <name type="common">Entomopathogenic nematode</name>
    <dbReference type="NCBI Taxonomy" id="34508"/>
    <lineage>
        <taxon>Eukaryota</taxon>
        <taxon>Metazoa</taxon>
        <taxon>Ecdysozoa</taxon>
        <taxon>Nematoda</taxon>
        <taxon>Chromadorea</taxon>
        <taxon>Rhabditida</taxon>
        <taxon>Tylenchina</taxon>
        <taxon>Panagrolaimomorpha</taxon>
        <taxon>Strongyloidoidea</taxon>
        <taxon>Steinernematidae</taxon>
        <taxon>Steinernema</taxon>
    </lineage>
</organism>
<feature type="compositionally biased region" description="Basic and acidic residues" evidence="1">
    <location>
        <begin position="44"/>
        <end position="73"/>
    </location>
</feature>
<accession>A0A4U5LPB0</accession>
<feature type="compositionally biased region" description="Basic and acidic residues" evidence="1">
    <location>
        <begin position="187"/>
        <end position="203"/>
    </location>
</feature>
<keyword evidence="3" id="KW-1185">Reference proteome</keyword>
<feature type="compositionally biased region" description="Basic and acidic residues" evidence="1">
    <location>
        <begin position="15"/>
        <end position="31"/>
    </location>
</feature>
<feature type="region of interest" description="Disordered" evidence="1">
    <location>
        <begin position="170"/>
        <end position="213"/>
    </location>
</feature>
<evidence type="ECO:0000313" key="3">
    <source>
        <dbReference type="Proteomes" id="UP000298663"/>
    </source>
</evidence>
<protein>
    <submittedName>
        <fullName evidence="2">Uncharacterized protein</fullName>
    </submittedName>
</protein>
<sequence>MSKVPKILYTSSDSEGDRSSSAESEDLRSQEETVYSRFGGPGNDAKKSPKKDYRSDTEESKASFGEAREKRLGGPENDLQKSPPRDYSRPSERETVYSRFGASLPRSVHNDLQKAPKKDYRVDTEEVRHSFRRQASFGEVREERFGGFGHESRSRENVRKPFTKDCLMGASRSRSFERPPPFSRFGGLREDRFSFNDQKKPSNDFDSENPRNFQATEADDRVVKNVVKKAWREIAPKYIRFDSFA</sequence>
<dbReference type="Proteomes" id="UP000298663">
    <property type="component" value="Unassembled WGS sequence"/>
</dbReference>
<name>A0A4U5LPB0_STECR</name>
<reference evidence="2 3" key="1">
    <citation type="journal article" date="2015" name="Genome Biol.">
        <title>Comparative genomics of Steinernema reveals deeply conserved gene regulatory networks.</title>
        <authorList>
            <person name="Dillman A.R."/>
            <person name="Macchietto M."/>
            <person name="Porter C.F."/>
            <person name="Rogers A."/>
            <person name="Williams B."/>
            <person name="Antoshechkin I."/>
            <person name="Lee M.M."/>
            <person name="Goodwin Z."/>
            <person name="Lu X."/>
            <person name="Lewis E.E."/>
            <person name="Goodrich-Blair H."/>
            <person name="Stock S.P."/>
            <person name="Adams B.J."/>
            <person name="Sternberg P.W."/>
            <person name="Mortazavi A."/>
        </authorList>
    </citation>
    <scope>NUCLEOTIDE SEQUENCE [LARGE SCALE GENOMIC DNA]</scope>
    <source>
        <strain evidence="2 3">ALL</strain>
    </source>
</reference>
<feature type="region of interest" description="Disordered" evidence="1">
    <location>
        <begin position="1"/>
        <end position="127"/>
    </location>
</feature>